<dbReference type="InterPro" id="IPR010982">
    <property type="entry name" value="Lambda_DNA-bd_dom_sf"/>
</dbReference>
<dbReference type="InterPro" id="IPR001387">
    <property type="entry name" value="Cro/C1-type_HTH"/>
</dbReference>
<dbReference type="CDD" id="cd00093">
    <property type="entry name" value="HTH_XRE"/>
    <property type="match status" value="1"/>
</dbReference>
<dbReference type="RefSeq" id="WP_022937143.1">
    <property type="nucleotide sequence ID" value="NZ_CABKRQ010000002.1"/>
</dbReference>
<keyword evidence="3" id="KW-1185">Reference proteome</keyword>
<dbReference type="Pfam" id="PF01381">
    <property type="entry name" value="HTH_3"/>
    <property type="match status" value="1"/>
</dbReference>
<feature type="domain" description="HTH cro/C1-type" evidence="1">
    <location>
        <begin position="10"/>
        <end position="64"/>
    </location>
</feature>
<dbReference type="SUPFAM" id="SSF47413">
    <property type="entry name" value="lambda repressor-like DNA-binding domains"/>
    <property type="match status" value="1"/>
</dbReference>
<evidence type="ECO:0000313" key="2">
    <source>
        <dbReference type="EMBL" id="PXX79767.1"/>
    </source>
</evidence>
<organism evidence="2 3">
    <name type="scientific">Dielma fastidiosa</name>
    <dbReference type="NCBI Taxonomy" id="1034346"/>
    <lineage>
        <taxon>Bacteria</taxon>
        <taxon>Bacillati</taxon>
        <taxon>Bacillota</taxon>
        <taxon>Erysipelotrichia</taxon>
        <taxon>Erysipelotrichales</taxon>
        <taxon>Erysipelotrichaceae</taxon>
        <taxon>Dielma</taxon>
    </lineage>
</organism>
<evidence type="ECO:0000259" key="1">
    <source>
        <dbReference type="PROSITE" id="PS50943"/>
    </source>
</evidence>
<proteinExistence type="predicted"/>
<gene>
    <name evidence="2" type="ORF">DES51_105241</name>
</gene>
<name>A0A318LDP7_9FIRM</name>
<dbReference type="Gene3D" id="1.10.260.40">
    <property type="entry name" value="lambda repressor-like DNA-binding domains"/>
    <property type="match status" value="1"/>
</dbReference>
<protein>
    <submittedName>
        <fullName evidence="2">Helix-turn-helix protein</fullName>
    </submittedName>
</protein>
<dbReference type="AlphaFoldDB" id="A0A318LDP7"/>
<dbReference type="EMBL" id="QJKH01000005">
    <property type="protein sequence ID" value="PXX79767.1"/>
    <property type="molecule type" value="Genomic_DNA"/>
</dbReference>
<evidence type="ECO:0000313" key="3">
    <source>
        <dbReference type="Proteomes" id="UP000247612"/>
    </source>
</evidence>
<reference evidence="2 3" key="1">
    <citation type="submission" date="2018-05" db="EMBL/GenBank/DDBJ databases">
        <title>Genomic Encyclopedia of Type Strains, Phase IV (KMG-IV): sequencing the most valuable type-strain genomes for metagenomic binning, comparative biology and taxonomic classification.</title>
        <authorList>
            <person name="Goeker M."/>
        </authorList>
    </citation>
    <scope>NUCLEOTIDE SEQUENCE [LARGE SCALE GENOMIC DNA]</scope>
    <source>
        <strain evidence="2 3">JC118</strain>
    </source>
</reference>
<dbReference type="Proteomes" id="UP000247612">
    <property type="component" value="Unassembled WGS sequence"/>
</dbReference>
<sequence length="85" mass="9804">MIKNAPTFTLKACRVNKNLTIAQVSKFMGVSEKTVWNWENYNTIPNGSELRRLSELFGIKEDLIFLGDKFALSKHFELDMHSLQV</sequence>
<dbReference type="SMART" id="SM00530">
    <property type="entry name" value="HTH_XRE"/>
    <property type="match status" value="1"/>
</dbReference>
<dbReference type="GO" id="GO:0003677">
    <property type="term" value="F:DNA binding"/>
    <property type="evidence" value="ECO:0007669"/>
    <property type="project" value="InterPro"/>
</dbReference>
<comment type="caution">
    <text evidence="2">The sequence shown here is derived from an EMBL/GenBank/DDBJ whole genome shotgun (WGS) entry which is preliminary data.</text>
</comment>
<dbReference type="PROSITE" id="PS50943">
    <property type="entry name" value="HTH_CROC1"/>
    <property type="match status" value="1"/>
</dbReference>
<accession>A0A318LDP7</accession>